<name>A0A2N8PC30_STRNR</name>
<dbReference type="PANTHER" id="PTHR38444:SF1">
    <property type="entry name" value="ENTEROBACTIN BIOSYNTHESIS PROTEIN YBDZ"/>
    <property type="match status" value="1"/>
</dbReference>
<dbReference type="Proteomes" id="UP000236047">
    <property type="component" value="Unassembled WGS sequence"/>
</dbReference>
<feature type="domain" description="MbtH-like" evidence="1">
    <location>
        <begin position="4"/>
        <end position="54"/>
    </location>
</feature>
<comment type="caution">
    <text evidence="2">The sequence shown here is derived from an EMBL/GenBank/DDBJ whole genome shotgun (WGS) entry which is preliminary data.</text>
</comment>
<evidence type="ECO:0000313" key="2">
    <source>
        <dbReference type="EMBL" id="PNE38573.1"/>
    </source>
</evidence>
<keyword evidence="3" id="KW-1185">Reference proteome</keyword>
<dbReference type="GO" id="GO:0005829">
    <property type="term" value="C:cytosol"/>
    <property type="evidence" value="ECO:0007669"/>
    <property type="project" value="TreeGrafter"/>
</dbReference>
<organism evidence="2 3">
    <name type="scientific">Streptomyces noursei</name>
    <name type="common">Streptomyces albulus</name>
    <dbReference type="NCBI Taxonomy" id="1971"/>
    <lineage>
        <taxon>Bacteria</taxon>
        <taxon>Bacillati</taxon>
        <taxon>Actinomycetota</taxon>
        <taxon>Actinomycetes</taxon>
        <taxon>Kitasatosporales</taxon>
        <taxon>Streptomycetaceae</taxon>
        <taxon>Streptomyces</taxon>
    </lineage>
</organism>
<dbReference type="GeneID" id="79900936"/>
<proteinExistence type="predicted"/>
<reference evidence="3" key="1">
    <citation type="submission" date="2015-09" db="EMBL/GenBank/DDBJ databases">
        <authorList>
            <person name="Graham D.E."/>
            <person name="Mahan K.M."/>
            <person name="Klingeman D.M."/>
            <person name="Fida T."/>
            <person name="Giannone R.J."/>
            <person name="Hettich R.L."/>
            <person name="Parry R.J."/>
            <person name="Spain J.C."/>
        </authorList>
    </citation>
    <scope>NUCLEOTIDE SEQUENCE [LARGE SCALE GENOMIC DNA]</scope>
    <source>
        <strain evidence="3">JCM 4701</strain>
    </source>
</reference>
<dbReference type="GO" id="GO:0019290">
    <property type="term" value="P:siderophore biosynthetic process"/>
    <property type="evidence" value="ECO:0007669"/>
    <property type="project" value="TreeGrafter"/>
</dbReference>
<evidence type="ECO:0000313" key="3">
    <source>
        <dbReference type="Proteomes" id="UP000236047"/>
    </source>
</evidence>
<evidence type="ECO:0000259" key="1">
    <source>
        <dbReference type="SMART" id="SM00923"/>
    </source>
</evidence>
<dbReference type="InterPro" id="IPR005153">
    <property type="entry name" value="MbtH-like_dom"/>
</dbReference>
<protein>
    <submittedName>
        <fullName evidence="2">Protein mbtH</fullName>
    </submittedName>
</protein>
<dbReference type="EMBL" id="LJSN01000003">
    <property type="protein sequence ID" value="PNE38573.1"/>
    <property type="molecule type" value="Genomic_DNA"/>
</dbReference>
<accession>A0A2N8PC30</accession>
<dbReference type="SUPFAM" id="SSF160582">
    <property type="entry name" value="MbtH-like"/>
    <property type="match status" value="1"/>
</dbReference>
<dbReference type="Pfam" id="PF03621">
    <property type="entry name" value="MbtH"/>
    <property type="match status" value="1"/>
</dbReference>
<dbReference type="InterPro" id="IPR038020">
    <property type="entry name" value="MbtH-like_sf"/>
</dbReference>
<gene>
    <name evidence="2" type="ORF">AOB60_31780</name>
</gene>
<dbReference type="PANTHER" id="PTHR38444">
    <property type="entry name" value="ENTEROBACTIN BIOSYNTHESIS PROTEIN YBDZ"/>
    <property type="match status" value="1"/>
</dbReference>
<dbReference type="RefSeq" id="WP_039632070.1">
    <property type="nucleotide sequence ID" value="NZ_BMVI01000022.1"/>
</dbReference>
<sequence length="70" mass="8061">MSANPFENDEAFYLVLRNTEGQHSLWPSFAEVPQGWEVAFGPQLRQECLEFVNENWTDMRPKSLIEAMGA</sequence>
<dbReference type="AlphaFoldDB" id="A0A2N8PC30"/>
<dbReference type="SMART" id="SM00923">
    <property type="entry name" value="MbtH"/>
    <property type="match status" value="1"/>
</dbReference>
<dbReference type="InterPro" id="IPR037407">
    <property type="entry name" value="MLP_fam"/>
</dbReference>
<dbReference type="Gene3D" id="3.90.820.10">
    <property type="entry name" value="Structural Genomics, Unknown Function 30-nov-00 1gh9 Mol_id"/>
    <property type="match status" value="1"/>
</dbReference>